<dbReference type="EMBL" id="JBHLSW010000005">
    <property type="protein sequence ID" value="MFC0633859.1"/>
    <property type="molecule type" value="Genomic_DNA"/>
</dbReference>
<evidence type="ECO:0000313" key="1">
    <source>
        <dbReference type="EMBL" id="MFC0633859.1"/>
    </source>
</evidence>
<sequence length="262" mass="29013">MKTLMIGACAPERVYRLKDPDAPYESELEAAAVRVLSCLYPSYQCIVFGGGFEYEGRVSKPDLALVARDYSHWFVIEVELVSHSLAGHVLPQVTAFRYGTPQPDCVGIFERELDIAQSQARTLIEHVPRSVVVIANRRDPVWETSLAAHNIQFGVVSLFLTSEGTEAIEWDGALTVLEENLGFGLYSAVDCSLRFPSQVALPEGAVQIADASGAPGTWLVKRDERFAWITKERGTPAITDGAFVQLRRSYDGTLSIKVPHWR</sequence>
<organism evidence="1 2">
    <name type="scientific">Brevundimonas balnearis</name>
    <dbReference type="NCBI Taxonomy" id="1572858"/>
    <lineage>
        <taxon>Bacteria</taxon>
        <taxon>Pseudomonadati</taxon>
        <taxon>Pseudomonadota</taxon>
        <taxon>Alphaproteobacteria</taxon>
        <taxon>Caulobacterales</taxon>
        <taxon>Caulobacteraceae</taxon>
        <taxon>Brevundimonas</taxon>
    </lineage>
</organism>
<proteinExistence type="predicted"/>
<evidence type="ECO:0000313" key="2">
    <source>
        <dbReference type="Proteomes" id="UP001589906"/>
    </source>
</evidence>
<name>A0ABV6R3S3_9CAUL</name>
<protein>
    <submittedName>
        <fullName evidence="1">Uncharacterized protein</fullName>
    </submittedName>
</protein>
<dbReference type="Proteomes" id="UP001589906">
    <property type="component" value="Unassembled WGS sequence"/>
</dbReference>
<accession>A0ABV6R3S3</accession>
<gene>
    <name evidence="1" type="ORF">ACFFGE_08195</name>
</gene>
<keyword evidence="2" id="KW-1185">Reference proteome</keyword>
<dbReference type="RefSeq" id="WP_376835827.1">
    <property type="nucleotide sequence ID" value="NZ_JBHLSW010000005.1"/>
</dbReference>
<reference evidence="1 2" key="1">
    <citation type="submission" date="2024-09" db="EMBL/GenBank/DDBJ databases">
        <authorList>
            <person name="Sun Q."/>
            <person name="Mori K."/>
        </authorList>
    </citation>
    <scope>NUCLEOTIDE SEQUENCE [LARGE SCALE GENOMIC DNA]</scope>
    <source>
        <strain evidence="1 2">NCAIM B.02621</strain>
    </source>
</reference>
<comment type="caution">
    <text evidence="1">The sequence shown here is derived from an EMBL/GenBank/DDBJ whole genome shotgun (WGS) entry which is preliminary data.</text>
</comment>